<dbReference type="RefSeq" id="WP_136401246.1">
    <property type="nucleotide sequence ID" value="NZ_SSNZ01000001.1"/>
</dbReference>
<organism evidence="2 3">
    <name type="scientific">Flavobacterium supellecticarium</name>
    <dbReference type="NCBI Taxonomy" id="2565924"/>
    <lineage>
        <taxon>Bacteria</taxon>
        <taxon>Pseudomonadati</taxon>
        <taxon>Bacteroidota</taxon>
        <taxon>Flavobacteriia</taxon>
        <taxon>Flavobacteriales</taxon>
        <taxon>Flavobacteriaceae</taxon>
        <taxon>Flavobacterium</taxon>
    </lineage>
</organism>
<keyword evidence="1" id="KW-0812">Transmembrane</keyword>
<evidence type="ECO:0008006" key="4">
    <source>
        <dbReference type="Google" id="ProtNLM"/>
    </source>
</evidence>
<dbReference type="EMBL" id="SSNZ01000001">
    <property type="protein sequence ID" value="THF52721.1"/>
    <property type="molecule type" value="Genomic_DNA"/>
</dbReference>
<feature type="transmembrane region" description="Helical" evidence="1">
    <location>
        <begin position="12"/>
        <end position="32"/>
    </location>
</feature>
<keyword evidence="1" id="KW-0472">Membrane</keyword>
<sequence>MKKKQLKFMLKATFWAMVIVYGITSLWMFYFLEPITDIKKEVTAIVENPVKVTDNLPKAYILTPEIAGLICNEKCEIDSCLHNKEILIVGTVLRRNQDIDKTPYLILKVGDMDNIGCYMKQLYNDIKNGDKVMLKGIYRQFAFNNIVITDAELL</sequence>
<keyword evidence="1" id="KW-1133">Transmembrane helix</keyword>
<evidence type="ECO:0000313" key="3">
    <source>
        <dbReference type="Proteomes" id="UP000307507"/>
    </source>
</evidence>
<keyword evidence="3" id="KW-1185">Reference proteome</keyword>
<comment type="caution">
    <text evidence="2">The sequence shown here is derived from an EMBL/GenBank/DDBJ whole genome shotgun (WGS) entry which is preliminary data.</text>
</comment>
<accession>A0A4S4A2W3</accession>
<evidence type="ECO:0000256" key="1">
    <source>
        <dbReference type="SAM" id="Phobius"/>
    </source>
</evidence>
<reference evidence="2 3" key="1">
    <citation type="submission" date="2019-04" db="EMBL/GenBank/DDBJ databases">
        <title>Flavobacterium sp. nov. isolated from construction timber.</title>
        <authorList>
            <person name="Lin S.-Y."/>
            <person name="Chang C.-T."/>
            <person name="Young C.-C."/>
        </authorList>
    </citation>
    <scope>NUCLEOTIDE SEQUENCE [LARGE SCALE GENOMIC DNA]</scope>
    <source>
        <strain evidence="2 3">CC-CTC003</strain>
    </source>
</reference>
<protein>
    <recommendedName>
        <fullName evidence="4">tRNA_anti-like</fullName>
    </recommendedName>
</protein>
<dbReference type="AlphaFoldDB" id="A0A4S4A2W3"/>
<proteinExistence type="predicted"/>
<evidence type="ECO:0000313" key="2">
    <source>
        <dbReference type="EMBL" id="THF52721.1"/>
    </source>
</evidence>
<dbReference type="Proteomes" id="UP000307507">
    <property type="component" value="Unassembled WGS sequence"/>
</dbReference>
<gene>
    <name evidence="2" type="ORF">E6C50_00475</name>
</gene>
<name>A0A4S4A2W3_9FLAO</name>